<dbReference type="Pfam" id="PF00838">
    <property type="entry name" value="TCTP"/>
    <property type="match status" value="1"/>
</dbReference>
<feature type="domain" description="TCTP" evidence="4">
    <location>
        <begin position="1"/>
        <end position="171"/>
    </location>
</feature>
<gene>
    <name evidence="5" type="ORF">PFFCH_04417</name>
</gene>
<dbReference type="PANTHER" id="PTHR11991">
    <property type="entry name" value="TRANSLATIONALLY CONTROLLED TUMOR PROTEIN-RELATED"/>
    <property type="match status" value="1"/>
</dbReference>
<dbReference type="InterPro" id="IPR034737">
    <property type="entry name" value="TCTP"/>
</dbReference>
<proteinExistence type="inferred from homology"/>
<dbReference type="InterPro" id="IPR011057">
    <property type="entry name" value="Mss4-like_sf"/>
</dbReference>
<accession>A0A024VHT2</accession>
<organism evidence="5 6">
    <name type="scientific">Plasmodium falciparum FCH/4</name>
    <dbReference type="NCBI Taxonomy" id="1036724"/>
    <lineage>
        <taxon>Eukaryota</taxon>
        <taxon>Sar</taxon>
        <taxon>Alveolata</taxon>
        <taxon>Apicomplexa</taxon>
        <taxon>Aconoidasida</taxon>
        <taxon>Haemosporida</taxon>
        <taxon>Plasmodiidae</taxon>
        <taxon>Plasmodium</taxon>
        <taxon>Plasmodium (Laverania)</taxon>
    </lineage>
</organism>
<dbReference type="PROSITE" id="PS01003">
    <property type="entry name" value="TCTP_2"/>
    <property type="match status" value="1"/>
</dbReference>
<dbReference type="OrthoDB" id="10248936at2759"/>
<dbReference type="InterPro" id="IPR011323">
    <property type="entry name" value="Mss4/transl-control_tumour"/>
</dbReference>
<reference evidence="5 6" key="1">
    <citation type="submission" date="2013-02" db="EMBL/GenBank/DDBJ databases">
        <title>The Genome Annotation of Plasmodium falciparum FCH/4.</title>
        <authorList>
            <consortium name="The Broad Institute Genome Sequencing Platform"/>
            <consortium name="The Broad Institute Genome Sequencing Center for Infectious Disease"/>
            <person name="Neafsey D."/>
            <person name="Hoffman S."/>
            <person name="Volkman S."/>
            <person name="Rosenthal P."/>
            <person name="Walker B."/>
            <person name="Young S.K."/>
            <person name="Zeng Q."/>
            <person name="Gargeya S."/>
            <person name="Fitzgerald M."/>
            <person name="Haas B."/>
            <person name="Abouelleil A."/>
            <person name="Allen A.W."/>
            <person name="Alvarado L."/>
            <person name="Arachchi H.M."/>
            <person name="Berlin A.M."/>
            <person name="Chapman S.B."/>
            <person name="Gainer-Dewar J."/>
            <person name="Goldberg J."/>
            <person name="Griggs A."/>
            <person name="Gujja S."/>
            <person name="Hansen M."/>
            <person name="Howarth C."/>
            <person name="Imamovic A."/>
            <person name="Ireland A."/>
            <person name="Larimer J."/>
            <person name="McCowan C."/>
            <person name="Murphy C."/>
            <person name="Pearson M."/>
            <person name="Poon T.W."/>
            <person name="Priest M."/>
            <person name="Roberts A."/>
            <person name="Saif S."/>
            <person name="Shea T."/>
            <person name="Sisk P."/>
            <person name="Sykes S."/>
            <person name="Wortman J."/>
            <person name="Nusbaum C."/>
            <person name="Birren B."/>
        </authorList>
    </citation>
    <scope>NUCLEOTIDE SEQUENCE [LARGE SCALE GENOMIC DNA]</scope>
    <source>
        <strain evidence="5 6">FCH/4</strain>
    </source>
</reference>
<dbReference type="AlphaFoldDB" id="A0A024VHT2"/>
<evidence type="ECO:0000259" key="4">
    <source>
        <dbReference type="PROSITE" id="PS51797"/>
    </source>
</evidence>
<evidence type="ECO:0000313" key="6">
    <source>
        <dbReference type="Proteomes" id="UP000030656"/>
    </source>
</evidence>
<evidence type="ECO:0000256" key="3">
    <source>
        <dbReference type="PROSITE-ProRule" id="PRU01133"/>
    </source>
</evidence>
<evidence type="ECO:0000256" key="2">
    <source>
        <dbReference type="ARBA" id="ARBA00022837"/>
    </source>
</evidence>
<sequence>MKVFKDVFTNDEVCSDSYVQQNPFEVPEFREIAFEVKSNKRIKGNEDYGIADNSEDAVEGMGADVEHVIDIVDSFQLTSTAFSKKEYSAYIKNYMQKVAKYLEEKKPDRVEIFKTKAQPFIKHILTNFDDFEFYMGESLDMEAGIIYSYYKGEEITPRFVYISDGLFEEKY</sequence>
<reference evidence="5 6" key="2">
    <citation type="submission" date="2013-02" db="EMBL/GenBank/DDBJ databases">
        <title>The Genome Sequence of Plasmodium falciparum FCH/4.</title>
        <authorList>
            <consortium name="The Broad Institute Genome Sequencing Platform"/>
            <consortium name="The Broad Institute Genome Sequencing Center for Infectious Disease"/>
            <person name="Neafsey D."/>
            <person name="Cheeseman I."/>
            <person name="Volkman S."/>
            <person name="Adams J."/>
            <person name="Walker B."/>
            <person name="Young S.K."/>
            <person name="Zeng Q."/>
            <person name="Gargeya S."/>
            <person name="Fitzgerald M."/>
            <person name="Haas B."/>
            <person name="Abouelleil A."/>
            <person name="Alvarado L."/>
            <person name="Arachchi H.M."/>
            <person name="Berlin A.M."/>
            <person name="Chapman S.B."/>
            <person name="Dewar J."/>
            <person name="Goldberg J."/>
            <person name="Griggs A."/>
            <person name="Gujja S."/>
            <person name="Hansen M."/>
            <person name="Howarth C."/>
            <person name="Imamovic A."/>
            <person name="Larimer J."/>
            <person name="McCowan C."/>
            <person name="Murphy C."/>
            <person name="Neiman D."/>
            <person name="Pearson M."/>
            <person name="Priest M."/>
            <person name="Roberts A."/>
            <person name="Saif S."/>
            <person name="Shea T."/>
            <person name="Sisk P."/>
            <person name="Sykes S."/>
            <person name="Wortman J."/>
            <person name="Nusbaum C."/>
            <person name="Birren B."/>
        </authorList>
    </citation>
    <scope>NUCLEOTIDE SEQUENCE [LARGE SCALE GENOMIC DNA]</scope>
    <source>
        <strain evidence="5 6">FCH/4</strain>
    </source>
</reference>
<dbReference type="PANTHER" id="PTHR11991:SF0">
    <property type="entry name" value="TRANSLATIONALLY-CONTROLLED TUMOR PROTEIN"/>
    <property type="match status" value="1"/>
</dbReference>
<dbReference type="PROSITE" id="PS51797">
    <property type="entry name" value="TCTP_3"/>
    <property type="match status" value="1"/>
</dbReference>
<dbReference type="EMBL" id="KI928027">
    <property type="protein sequence ID" value="ETW28067.1"/>
    <property type="molecule type" value="Genomic_DNA"/>
</dbReference>
<dbReference type="InterPro" id="IPR018105">
    <property type="entry name" value="Translational_control_tumour_p"/>
</dbReference>
<dbReference type="SUPFAM" id="SSF51316">
    <property type="entry name" value="Mss4-like"/>
    <property type="match status" value="1"/>
</dbReference>
<comment type="similarity">
    <text evidence="3">Belongs to the TCTP family.</text>
</comment>
<keyword evidence="2" id="KW-0106">Calcium</keyword>
<dbReference type="GO" id="GO:0005509">
    <property type="term" value="F:calcium ion binding"/>
    <property type="evidence" value="ECO:0007669"/>
    <property type="project" value="TreeGrafter"/>
</dbReference>
<dbReference type="PRINTS" id="PR01653">
    <property type="entry name" value="TCTPROTEIN"/>
</dbReference>
<dbReference type="FunFam" id="2.170.150.10:FF:000006">
    <property type="entry name" value="Histamine-releasing factor"/>
    <property type="match status" value="1"/>
</dbReference>
<dbReference type="Gene3D" id="2.170.150.10">
    <property type="entry name" value="Metal Binding Protein, Guanine Nucleotide Exchange Factor, Chain A"/>
    <property type="match status" value="1"/>
</dbReference>
<name>A0A024VHT2_PLAFA</name>
<dbReference type="GO" id="GO:0005737">
    <property type="term" value="C:cytoplasm"/>
    <property type="evidence" value="ECO:0007669"/>
    <property type="project" value="UniProtKB-SubCell"/>
</dbReference>
<dbReference type="InterPro" id="IPR018103">
    <property type="entry name" value="Translation_control_tumour_CS"/>
</dbReference>
<comment type="subcellular location">
    <subcellularLocation>
        <location evidence="1">Cytoplasm</location>
    </subcellularLocation>
</comment>
<protein>
    <recommendedName>
        <fullName evidence="4">TCTP domain-containing protein</fullName>
    </recommendedName>
</protein>
<evidence type="ECO:0000256" key="1">
    <source>
        <dbReference type="ARBA" id="ARBA00004496"/>
    </source>
</evidence>
<dbReference type="Proteomes" id="UP000030656">
    <property type="component" value="Unassembled WGS sequence"/>
</dbReference>
<evidence type="ECO:0000313" key="5">
    <source>
        <dbReference type="EMBL" id="ETW28067.1"/>
    </source>
</evidence>